<evidence type="ECO:0000313" key="1">
    <source>
        <dbReference type="EMBL" id="MDR7336826.1"/>
    </source>
</evidence>
<keyword evidence="2" id="KW-1185">Reference proteome</keyword>
<dbReference type="InterPro" id="IPR027417">
    <property type="entry name" value="P-loop_NTPase"/>
</dbReference>
<evidence type="ECO:0000313" key="2">
    <source>
        <dbReference type="Proteomes" id="UP001183604"/>
    </source>
</evidence>
<reference evidence="1 2" key="1">
    <citation type="submission" date="2023-07" db="EMBL/GenBank/DDBJ databases">
        <title>Sequencing the genomes of 1000 actinobacteria strains.</title>
        <authorList>
            <person name="Klenk H.-P."/>
        </authorList>
    </citation>
    <scope>NUCLEOTIDE SEQUENCE [LARGE SCALE GENOMIC DNA]</scope>
    <source>
        <strain evidence="1 2">DSM 44724</strain>
    </source>
</reference>
<dbReference type="RefSeq" id="WP_310283808.1">
    <property type="nucleotide sequence ID" value="NZ_BAAAOM010000002.1"/>
</dbReference>
<accession>A0ABU2AHY1</accession>
<dbReference type="Proteomes" id="UP001183604">
    <property type="component" value="Unassembled WGS sequence"/>
</dbReference>
<protein>
    <recommendedName>
        <fullName evidence="3">ATP-binding protein</fullName>
    </recommendedName>
</protein>
<organism evidence="1 2">
    <name type="scientific">Glycomyces lechevalierae</name>
    <dbReference type="NCBI Taxonomy" id="256034"/>
    <lineage>
        <taxon>Bacteria</taxon>
        <taxon>Bacillati</taxon>
        <taxon>Actinomycetota</taxon>
        <taxon>Actinomycetes</taxon>
        <taxon>Glycomycetales</taxon>
        <taxon>Glycomycetaceae</taxon>
        <taxon>Glycomyces</taxon>
    </lineage>
</organism>
<dbReference type="EMBL" id="JAVDYD010000001">
    <property type="protein sequence ID" value="MDR7336826.1"/>
    <property type="molecule type" value="Genomic_DNA"/>
</dbReference>
<gene>
    <name evidence="1" type="ORF">J2S69_000545</name>
</gene>
<name>A0ABU2AHY1_9ACTN</name>
<proteinExistence type="predicted"/>
<evidence type="ECO:0008006" key="3">
    <source>
        <dbReference type="Google" id="ProtNLM"/>
    </source>
</evidence>
<dbReference type="SUPFAM" id="SSF52540">
    <property type="entry name" value="P-loop containing nucleoside triphosphate hydrolases"/>
    <property type="match status" value="1"/>
</dbReference>
<sequence length="170" mass="18393">MASRLCTRCDRIIASGSICEPCRHKRRRRSTPAPAGAVTTLVWGPPCAGKNTYVDRHRKPGDMVVDFDAIIEALGAAGGHDQPAALRPFTFDCLDAVMARLASGNHIVTRAWVILSAPAIADRDPFRGGKVVGLVPGIDVCKARAKAERPEAWLGYIDNWFAKYEPEPGA</sequence>
<comment type="caution">
    <text evidence="1">The sequence shown here is derived from an EMBL/GenBank/DDBJ whole genome shotgun (WGS) entry which is preliminary data.</text>
</comment>